<dbReference type="EMBL" id="UYRV01104735">
    <property type="protein sequence ID" value="VDN19985.1"/>
    <property type="molecule type" value="Genomic_DNA"/>
</dbReference>
<accession>A0A3P7LSC9</accession>
<feature type="signal peptide" evidence="2">
    <location>
        <begin position="1"/>
        <end position="17"/>
    </location>
</feature>
<dbReference type="InterPro" id="IPR052823">
    <property type="entry name" value="SXP/RAL-2_related"/>
</dbReference>
<evidence type="ECO:0000313" key="4">
    <source>
        <dbReference type="EMBL" id="VDN19985.1"/>
    </source>
</evidence>
<evidence type="ECO:0000313" key="5">
    <source>
        <dbReference type="Proteomes" id="UP000271889"/>
    </source>
</evidence>
<dbReference type="AlphaFoldDB" id="A0A3P7LSC9"/>
<evidence type="ECO:0000256" key="1">
    <source>
        <dbReference type="SAM" id="MobiDB-lite"/>
    </source>
</evidence>
<dbReference type="PANTHER" id="PTHR21593">
    <property type="entry name" value="PRION-LIKE- Q/N-RICH -DOMAIN-BEARING PROTEIN PROTEIN"/>
    <property type="match status" value="1"/>
</dbReference>
<gene>
    <name evidence="4" type="ORF">CGOC_LOCUS8713</name>
</gene>
<dbReference type="OrthoDB" id="5867022at2759"/>
<name>A0A3P7LSC9_CYLGO</name>
<feature type="chain" id="PRO_5018068929" description="SXP/RAL-2 family protein Ani s 5-like cation-binding domain-containing protein" evidence="2">
    <location>
        <begin position="18"/>
        <end position="195"/>
    </location>
</feature>
<proteinExistence type="predicted"/>
<dbReference type="PANTHER" id="PTHR21593:SF36">
    <property type="entry name" value="DUF148 DOMAIN-CONTAINING PROTEIN-RELATED"/>
    <property type="match status" value="1"/>
</dbReference>
<keyword evidence="2" id="KW-0732">Signal</keyword>
<feature type="compositionally biased region" description="Basic and acidic residues" evidence="1">
    <location>
        <begin position="42"/>
        <end position="59"/>
    </location>
</feature>
<dbReference type="Proteomes" id="UP000271889">
    <property type="component" value="Unassembled WGS sequence"/>
</dbReference>
<organism evidence="4 5">
    <name type="scientific">Cylicostephanus goldi</name>
    <name type="common">Nematode worm</name>
    <dbReference type="NCBI Taxonomy" id="71465"/>
    <lineage>
        <taxon>Eukaryota</taxon>
        <taxon>Metazoa</taxon>
        <taxon>Ecdysozoa</taxon>
        <taxon>Nematoda</taxon>
        <taxon>Chromadorea</taxon>
        <taxon>Rhabditida</taxon>
        <taxon>Rhabditina</taxon>
        <taxon>Rhabditomorpha</taxon>
        <taxon>Strongyloidea</taxon>
        <taxon>Strongylidae</taxon>
        <taxon>Cylicostephanus</taxon>
    </lineage>
</organism>
<feature type="region of interest" description="Disordered" evidence="1">
    <location>
        <begin position="19"/>
        <end position="72"/>
    </location>
</feature>
<dbReference type="InterPro" id="IPR003677">
    <property type="entry name" value="ANIS5_cation-bd"/>
</dbReference>
<protein>
    <recommendedName>
        <fullName evidence="3">SXP/RAL-2 family protein Ani s 5-like cation-binding domain-containing protein</fullName>
    </recommendedName>
</protein>
<feature type="compositionally biased region" description="Acidic residues" evidence="1">
    <location>
        <begin position="26"/>
        <end position="39"/>
    </location>
</feature>
<reference evidence="4 5" key="1">
    <citation type="submission" date="2018-11" db="EMBL/GenBank/DDBJ databases">
        <authorList>
            <consortium name="Pathogen Informatics"/>
        </authorList>
    </citation>
    <scope>NUCLEOTIDE SEQUENCE [LARGE SCALE GENOMIC DNA]</scope>
</reference>
<keyword evidence="5" id="KW-1185">Reference proteome</keyword>
<sequence length="195" mass="21995">MDKALLFLAIIVAVITAHSEEGGHSEEDDSNDEPDEQLFEGEGGHHEGEGGHHEGEGGHHHSRVPPPPPYLRNVTKKARREYITILRNMSLTISEQDRETHAWAEKYGVAQEFAEFNADMIQLKEEVKRNVTQLVSELPQAVEKAFEVMGNKNQTFVQLLQAFESLTKKNPPVSNRIITWLTFTTEDSVFSFTAL</sequence>
<dbReference type="Pfam" id="PF02520">
    <property type="entry name" value="ANIS5_cation-bd"/>
    <property type="match status" value="1"/>
</dbReference>
<evidence type="ECO:0000259" key="3">
    <source>
        <dbReference type="Pfam" id="PF02520"/>
    </source>
</evidence>
<evidence type="ECO:0000256" key="2">
    <source>
        <dbReference type="SAM" id="SignalP"/>
    </source>
</evidence>
<feature type="domain" description="SXP/RAL-2 family protein Ani s 5-like cation-binding" evidence="3">
    <location>
        <begin position="78"/>
        <end position="173"/>
    </location>
</feature>